<keyword evidence="3" id="KW-1185">Reference proteome</keyword>
<dbReference type="AlphaFoldDB" id="A0AAY4D6T1"/>
<accession>A0AAY4D6T1</accession>
<gene>
    <name evidence="2" type="primary">MLLT11</name>
</gene>
<proteinExistence type="predicted"/>
<reference evidence="2 3" key="1">
    <citation type="submission" date="2020-06" db="EMBL/GenBank/DDBJ databases">
        <authorList>
            <consortium name="Wellcome Sanger Institute Data Sharing"/>
        </authorList>
    </citation>
    <scope>NUCLEOTIDE SEQUENCE [LARGE SCALE GENOMIC DNA]</scope>
</reference>
<evidence type="ECO:0000313" key="3">
    <source>
        <dbReference type="Proteomes" id="UP000694580"/>
    </source>
</evidence>
<protein>
    <submittedName>
        <fullName evidence="2">Uncharacterized protein</fullName>
    </submittedName>
</protein>
<feature type="compositionally biased region" description="Basic and acidic residues" evidence="1">
    <location>
        <begin position="64"/>
        <end position="79"/>
    </location>
</feature>
<feature type="region of interest" description="Disordered" evidence="1">
    <location>
        <begin position="54"/>
        <end position="93"/>
    </location>
</feature>
<name>A0AAY4D6T1_9TELE</name>
<dbReference type="Proteomes" id="UP000694580">
    <property type="component" value="Chromosome 15"/>
</dbReference>
<organism evidence="2 3">
    <name type="scientific">Denticeps clupeoides</name>
    <name type="common">denticle herring</name>
    <dbReference type="NCBI Taxonomy" id="299321"/>
    <lineage>
        <taxon>Eukaryota</taxon>
        <taxon>Metazoa</taxon>
        <taxon>Chordata</taxon>
        <taxon>Craniata</taxon>
        <taxon>Vertebrata</taxon>
        <taxon>Euteleostomi</taxon>
        <taxon>Actinopterygii</taxon>
        <taxon>Neopterygii</taxon>
        <taxon>Teleostei</taxon>
        <taxon>Clupei</taxon>
        <taxon>Clupeiformes</taxon>
        <taxon>Denticipitoidei</taxon>
        <taxon>Denticipitidae</taxon>
        <taxon>Denticeps</taxon>
    </lineage>
</organism>
<reference evidence="2" key="2">
    <citation type="submission" date="2025-08" db="UniProtKB">
        <authorList>
            <consortium name="Ensembl"/>
        </authorList>
    </citation>
    <scope>IDENTIFICATION</scope>
</reference>
<reference evidence="2" key="3">
    <citation type="submission" date="2025-09" db="UniProtKB">
        <authorList>
            <consortium name="Ensembl"/>
        </authorList>
    </citation>
    <scope>IDENTIFICATION</scope>
</reference>
<sequence>MGEAHGLISDLLADPSLPPNTCSSLRAVSNLLSTQLTFQPLHRPHLNPLVSFSDTHTCSDSEEGLEKGEKLAIPKHRTDSQTSNTLNYKPAPH</sequence>
<evidence type="ECO:0000256" key="1">
    <source>
        <dbReference type="SAM" id="MobiDB-lite"/>
    </source>
</evidence>
<dbReference type="Ensembl" id="ENSDCDT00010051212.1">
    <property type="protein sequence ID" value="ENSDCDP00010041265.1"/>
    <property type="gene ID" value="ENSDCDG00010026213.1"/>
</dbReference>
<evidence type="ECO:0000313" key="2">
    <source>
        <dbReference type="Ensembl" id="ENSDCDP00010041265.1"/>
    </source>
</evidence>
<dbReference type="GeneTree" id="ENSGT00940000156628"/>